<dbReference type="Gene3D" id="3.50.50.60">
    <property type="entry name" value="FAD/NAD(P)-binding domain"/>
    <property type="match status" value="2"/>
</dbReference>
<dbReference type="Proteomes" id="UP000824049">
    <property type="component" value="Unassembled WGS sequence"/>
</dbReference>
<dbReference type="Pfam" id="PF07992">
    <property type="entry name" value="Pyr_redox_2"/>
    <property type="match status" value="1"/>
</dbReference>
<gene>
    <name evidence="6" type="ORF">H9968_07945</name>
</gene>
<dbReference type="SUPFAM" id="SSF51905">
    <property type="entry name" value="FAD/NAD(P)-binding domain"/>
    <property type="match status" value="1"/>
</dbReference>
<evidence type="ECO:0000313" key="6">
    <source>
        <dbReference type="EMBL" id="HIZ39840.1"/>
    </source>
</evidence>
<dbReference type="PRINTS" id="PR00368">
    <property type="entry name" value="FADPNR"/>
</dbReference>
<evidence type="ECO:0000259" key="4">
    <source>
        <dbReference type="Pfam" id="PF07992"/>
    </source>
</evidence>
<dbReference type="Pfam" id="PF13192">
    <property type="entry name" value="Thioredoxin_3"/>
    <property type="match status" value="1"/>
</dbReference>
<evidence type="ECO:0000259" key="5">
    <source>
        <dbReference type="Pfam" id="PF13192"/>
    </source>
</evidence>
<dbReference type="AlphaFoldDB" id="A0A9D2EM25"/>
<keyword evidence="2" id="KW-0560">Oxidoreductase</keyword>
<feature type="region of interest" description="Disordered" evidence="3">
    <location>
        <begin position="316"/>
        <end position="339"/>
    </location>
</feature>
<dbReference type="PRINTS" id="PR00469">
    <property type="entry name" value="PNDRDTASEII"/>
</dbReference>
<evidence type="ECO:0000256" key="3">
    <source>
        <dbReference type="SAM" id="MobiDB-lite"/>
    </source>
</evidence>
<evidence type="ECO:0000256" key="1">
    <source>
        <dbReference type="ARBA" id="ARBA00022630"/>
    </source>
</evidence>
<feature type="domain" description="FAD/NAD(P)-binding" evidence="4">
    <location>
        <begin position="6"/>
        <end position="294"/>
    </location>
</feature>
<protein>
    <submittedName>
        <fullName evidence="6">FAD-dependent oxidoreductase</fullName>
    </submittedName>
</protein>
<dbReference type="Gene3D" id="3.40.30.80">
    <property type="match status" value="1"/>
</dbReference>
<evidence type="ECO:0000256" key="2">
    <source>
        <dbReference type="ARBA" id="ARBA00023002"/>
    </source>
</evidence>
<dbReference type="InterPro" id="IPR036188">
    <property type="entry name" value="FAD/NAD-bd_sf"/>
</dbReference>
<accession>A0A9D2EM25</accession>
<dbReference type="InterPro" id="IPR012336">
    <property type="entry name" value="Thioredoxin-like_fold"/>
</dbReference>
<name>A0A9D2EM25_9FIRM</name>
<proteinExistence type="predicted"/>
<dbReference type="InterPro" id="IPR023753">
    <property type="entry name" value="FAD/NAD-binding_dom"/>
</dbReference>
<dbReference type="InterPro" id="IPR036249">
    <property type="entry name" value="Thioredoxin-like_sf"/>
</dbReference>
<keyword evidence="1" id="KW-0285">Flavoprotein</keyword>
<evidence type="ECO:0000313" key="7">
    <source>
        <dbReference type="Proteomes" id="UP000824049"/>
    </source>
</evidence>
<dbReference type="SUPFAM" id="SSF52833">
    <property type="entry name" value="Thioredoxin-like"/>
    <property type="match status" value="2"/>
</dbReference>
<reference evidence="6" key="1">
    <citation type="journal article" date="2021" name="PeerJ">
        <title>Extensive microbial diversity within the chicken gut microbiome revealed by metagenomics and culture.</title>
        <authorList>
            <person name="Gilroy R."/>
            <person name="Ravi A."/>
            <person name="Getino M."/>
            <person name="Pursley I."/>
            <person name="Horton D.L."/>
            <person name="Alikhan N.F."/>
            <person name="Baker D."/>
            <person name="Gharbi K."/>
            <person name="Hall N."/>
            <person name="Watson M."/>
            <person name="Adriaenssens E.M."/>
            <person name="Foster-Nyarko E."/>
            <person name="Jarju S."/>
            <person name="Secka A."/>
            <person name="Antonio M."/>
            <person name="Oren A."/>
            <person name="Chaudhuri R.R."/>
            <person name="La Ragione R."/>
            <person name="Hildebrand F."/>
            <person name="Pallen M.J."/>
        </authorList>
    </citation>
    <scope>NUCLEOTIDE SEQUENCE</scope>
    <source>
        <strain evidence="6">CHK179-28034</strain>
    </source>
</reference>
<feature type="domain" description="Thioredoxin-like fold" evidence="5">
    <location>
        <begin position="534"/>
        <end position="608"/>
    </location>
</feature>
<dbReference type="EMBL" id="DXBR01000071">
    <property type="protein sequence ID" value="HIZ39840.1"/>
    <property type="molecule type" value="Genomic_DNA"/>
</dbReference>
<dbReference type="GO" id="GO:0016491">
    <property type="term" value="F:oxidoreductase activity"/>
    <property type="evidence" value="ECO:0007669"/>
    <property type="project" value="UniProtKB-KW"/>
</dbReference>
<reference evidence="6" key="2">
    <citation type="submission" date="2021-04" db="EMBL/GenBank/DDBJ databases">
        <authorList>
            <person name="Gilroy R."/>
        </authorList>
    </citation>
    <scope>NUCLEOTIDE SEQUENCE</scope>
    <source>
        <strain evidence="6">CHK179-28034</strain>
    </source>
</reference>
<sequence>MAEKHQTVIIGGGPAGLTAAIYLRRAGYEVLVLEKEEEGGQIRISEEVVNYPGVERTDGETLMETMRRQAVNFGAQIRRENVISASLTDSVKVIQTERNHYEAPVIIYAAGSVPRKLDFPGESEFAGRGIAYCATCDGELFTDKPIFVVGGGYAAAEEAIYLTRYSKPVMMIVREPDFTCAKKLADTVKAHPDIKIEYNTEIVRVEGDTSVKKIVFKNALSGKEWNFENTDTIGIFIFAGYLPQTDIVKKQLICDMQGYLLTDDGKRTNVEGVYGAGDVCQKRLRQLVTAVADGAVAAETIVADYPLDQLASCVGPDGKDADGKPQNKTGADSRAAGQDTLIANVRSQIQGQEEKKLYTGQEEPAVMDRHKETRSSVQQAAMHLSEQMEGVLRPDSRFKDIYSEIKEVESRFETIPECRVSLDDSGTSEQVRAFMEELEEAMPKVHIYYEETGVSGSREKSAGGEAEAAGGPIVPAISISSKDGERTGMFFHGTPGGHEFSSFLSTLYQAAGPGKPLMDDILSQIRSIRTPVRLDVGVTLSCTKCPELVSSAMMVAAHSPKVEVHVVNLAQFPEFKERHQIFSVPFLMVNGEKAYYGKKSVEELMKIIGDAIGKEVV</sequence>
<dbReference type="InterPro" id="IPR050097">
    <property type="entry name" value="Ferredoxin-NADP_redctase_2"/>
</dbReference>
<comment type="caution">
    <text evidence="6">The sequence shown here is derived from an EMBL/GenBank/DDBJ whole genome shotgun (WGS) entry which is preliminary data.</text>
</comment>
<organism evidence="6 7">
    <name type="scientific">Candidatus Anaerobutyricum stercoris</name>
    <dbReference type="NCBI Taxonomy" id="2838457"/>
    <lineage>
        <taxon>Bacteria</taxon>
        <taxon>Bacillati</taxon>
        <taxon>Bacillota</taxon>
        <taxon>Clostridia</taxon>
        <taxon>Lachnospirales</taxon>
        <taxon>Lachnospiraceae</taxon>
        <taxon>Anaerobutyricum</taxon>
    </lineage>
</organism>
<dbReference type="PANTHER" id="PTHR48105">
    <property type="entry name" value="THIOREDOXIN REDUCTASE 1-RELATED-RELATED"/>
    <property type="match status" value="1"/>
</dbReference>